<reference evidence="3 4" key="1">
    <citation type="journal article" date="2024" name="Microbiology">
        <title>Methylomarinum rosea sp. nov., a novel halophilic methanotrophic bacterium from the hypersaline Lake Elton.</title>
        <authorList>
            <person name="Suleimanov R.Z."/>
            <person name="Oshkin I.Y."/>
            <person name="Danilova O.V."/>
            <person name="Suzina N.E."/>
            <person name="Dedysh S.N."/>
        </authorList>
    </citation>
    <scope>NUCLEOTIDE SEQUENCE [LARGE SCALE GENOMIC DNA]</scope>
    <source>
        <strain evidence="3 4">Ch1-1</strain>
    </source>
</reference>
<dbReference type="Proteomes" id="UP001225378">
    <property type="component" value="Chromosome"/>
</dbReference>
<feature type="coiled-coil region" evidence="1">
    <location>
        <begin position="52"/>
        <end position="87"/>
    </location>
</feature>
<keyword evidence="1" id="KW-0175">Coiled coil</keyword>
<feature type="domain" description="DUF4124" evidence="2">
    <location>
        <begin position="16"/>
        <end position="52"/>
    </location>
</feature>
<evidence type="ECO:0000256" key="1">
    <source>
        <dbReference type="SAM" id="Coils"/>
    </source>
</evidence>
<organism evidence="3 4">
    <name type="scientific">Methylomarinum roseum</name>
    <dbReference type="NCBI Taxonomy" id="3067653"/>
    <lineage>
        <taxon>Bacteria</taxon>
        <taxon>Pseudomonadati</taxon>
        <taxon>Pseudomonadota</taxon>
        <taxon>Gammaproteobacteria</taxon>
        <taxon>Methylococcales</taxon>
        <taxon>Methylococcaceae</taxon>
        <taxon>Methylomarinum</taxon>
    </lineage>
</organism>
<sequence length="332" mass="38055">MLSSSFAKFMAILFMFLMLVAPNLSAKMYRWVDEDGRVFFSDQVPQDQIQHKREALNEKARVVEVVEEAKTEEQVALEKRLKKLRQAQQKIIAKQQSHDKVLRSTFRNVEDMKMALQGKMSALNAQRKVAEGNLVRLEQQLSQQQKQAAVFERGGKKVPKKLLADIEASKQQIGDAKTEILRHLEKKLVVKKAFEKDIERFIFLTQGKNGGGRLSDKSAEKIAAVELGLFICESKRQCDRAWNVARRFVDKYSTTAIDIDTDKLIMRAPPRYDDDLSLSVSKMDLEQNRQQIFLDIRCRQSTLGVELCASPKVKHIRHSFNQFIVSALASQQ</sequence>
<dbReference type="AlphaFoldDB" id="A0AAU7NXA7"/>
<evidence type="ECO:0000313" key="4">
    <source>
        <dbReference type="Proteomes" id="UP001225378"/>
    </source>
</evidence>
<dbReference type="EMBL" id="CP157743">
    <property type="protein sequence ID" value="XBS21685.1"/>
    <property type="molecule type" value="Genomic_DNA"/>
</dbReference>
<dbReference type="RefSeq" id="WP_349432290.1">
    <property type="nucleotide sequence ID" value="NZ_CP157743.1"/>
</dbReference>
<feature type="coiled-coil region" evidence="1">
    <location>
        <begin position="120"/>
        <end position="154"/>
    </location>
</feature>
<dbReference type="InterPro" id="IPR025392">
    <property type="entry name" value="DUF4124"/>
</dbReference>
<dbReference type="KEGG" id="mech:Q9L42_006055"/>
<evidence type="ECO:0000259" key="2">
    <source>
        <dbReference type="Pfam" id="PF13511"/>
    </source>
</evidence>
<dbReference type="Pfam" id="PF13511">
    <property type="entry name" value="DUF4124"/>
    <property type="match status" value="1"/>
</dbReference>
<gene>
    <name evidence="3" type="ORF">Q9L42_006055</name>
</gene>
<protein>
    <submittedName>
        <fullName evidence="3">DUF4124 domain-containing protein</fullName>
    </submittedName>
</protein>
<evidence type="ECO:0000313" key="3">
    <source>
        <dbReference type="EMBL" id="XBS21685.1"/>
    </source>
</evidence>
<keyword evidence="4" id="KW-1185">Reference proteome</keyword>
<proteinExistence type="predicted"/>
<accession>A0AAU7NXA7</accession>
<name>A0AAU7NXA7_9GAMM</name>